<dbReference type="PRINTS" id="PR01755">
    <property type="entry name" value="SECFTRNLCASE"/>
</dbReference>
<dbReference type="NCBIfam" id="NF009585">
    <property type="entry name" value="PRK13024.1-5"/>
    <property type="match status" value="1"/>
</dbReference>
<evidence type="ECO:0000259" key="13">
    <source>
        <dbReference type="Pfam" id="PF21760"/>
    </source>
</evidence>
<dbReference type="PANTHER" id="PTHR30081:SF1">
    <property type="entry name" value="PROTEIN TRANSLOCASE SUBUNIT SECD"/>
    <property type="match status" value="1"/>
</dbReference>
<evidence type="ECO:0000256" key="4">
    <source>
        <dbReference type="ARBA" id="ARBA00022692"/>
    </source>
</evidence>
<feature type="transmembrane region" description="Helical" evidence="9">
    <location>
        <begin position="853"/>
        <end position="874"/>
    </location>
</feature>
<dbReference type="GO" id="GO:0065002">
    <property type="term" value="P:intracellular protein transmembrane transport"/>
    <property type="evidence" value="ECO:0007669"/>
    <property type="project" value="UniProtKB-UniRule"/>
</dbReference>
<evidence type="ECO:0000256" key="8">
    <source>
        <dbReference type="ARBA" id="ARBA00023136"/>
    </source>
</evidence>
<dbReference type="Pfam" id="PF02355">
    <property type="entry name" value="SecD_SecF_C"/>
    <property type="match status" value="1"/>
</dbReference>
<evidence type="ECO:0000313" key="15">
    <source>
        <dbReference type="EMBL" id="KAA6301793.1"/>
    </source>
</evidence>
<dbReference type="AlphaFoldDB" id="A0A5M8P047"/>
<feature type="transmembrane region" description="Helical" evidence="9">
    <location>
        <begin position="560"/>
        <end position="581"/>
    </location>
</feature>
<evidence type="ECO:0000256" key="1">
    <source>
        <dbReference type="ARBA" id="ARBA00004651"/>
    </source>
</evidence>
<dbReference type="Pfam" id="PF21760">
    <property type="entry name" value="SecD_1st"/>
    <property type="match status" value="1"/>
</dbReference>
<evidence type="ECO:0000259" key="11">
    <source>
        <dbReference type="Pfam" id="PF02355"/>
    </source>
</evidence>
<dbReference type="InterPro" id="IPR048634">
    <property type="entry name" value="SecD_SecF_C"/>
</dbReference>
<feature type="transmembrane region" description="Helical" evidence="9">
    <location>
        <begin position="506"/>
        <end position="525"/>
    </location>
</feature>
<dbReference type="GO" id="GO:0015450">
    <property type="term" value="F:protein-transporting ATPase activity"/>
    <property type="evidence" value="ECO:0007669"/>
    <property type="project" value="InterPro"/>
</dbReference>
<evidence type="ECO:0000256" key="7">
    <source>
        <dbReference type="ARBA" id="ARBA00023010"/>
    </source>
</evidence>
<evidence type="ECO:0000256" key="2">
    <source>
        <dbReference type="ARBA" id="ARBA00022448"/>
    </source>
</evidence>
<keyword evidence="3 9" id="KW-1003">Cell membrane</keyword>
<reference evidence="15 16" key="1">
    <citation type="submission" date="2019-03" db="EMBL/GenBank/DDBJ databases">
        <title>Single cell metagenomics reveals metabolic interactions within the superorganism composed of flagellate Streblomastix strix and complex community of Bacteroidetes bacteria on its surface.</title>
        <authorList>
            <person name="Treitli S.C."/>
            <person name="Kolisko M."/>
            <person name="Husnik F."/>
            <person name="Keeling P."/>
            <person name="Hampl V."/>
        </authorList>
    </citation>
    <scope>NUCLEOTIDE SEQUENCE [LARGE SCALE GENOMIC DNA]</scope>
    <source>
        <strain evidence="15">St1</strain>
    </source>
</reference>
<feature type="transmembrane region" description="Helical" evidence="9">
    <location>
        <begin position="602"/>
        <end position="624"/>
    </location>
</feature>
<feature type="domain" description="Protein translocase subunit SecDF P1" evidence="13">
    <location>
        <begin position="177"/>
        <end position="232"/>
    </location>
</feature>
<comment type="subunit">
    <text evidence="9">Forms a complex with SecF. Part of the essential Sec protein translocation apparatus which comprises SecA, SecYEG and auxiliary proteins SecDF. Other proteins may also be involved.</text>
</comment>
<dbReference type="NCBIfam" id="TIGR00916">
    <property type="entry name" value="2A0604s01"/>
    <property type="match status" value="1"/>
</dbReference>
<dbReference type="Gene3D" id="3.30.1360.200">
    <property type="match status" value="1"/>
</dbReference>
<organism evidence="15 16">
    <name type="scientific">Candidatus Ordinivivax streblomastigis</name>
    <dbReference type="NCBI Taxonomy" id="2540710"/>
    <lineage>
        <taxon>Bacteria</taxon>
        <taxon>Pseudomonadati</taxon>
        <taxon>Bacteroidota</taxon>
        <taxon>Bacteroidia</taxon>
        <taxon>Bacteroidales</taxon>
        <taxon>Candidatus Ordinivivax</taxon>
    </lineage>
</organism>
<dbReference type="GO" id="GO:0043952">
    <property type="term" value="P:protein transport by the Sec complex"/>
    <property type="evidence" value="ECO:0007669"/>
    <property type="project" value="UniProtKB-UniRule"/>
</dbReference>
<dbReference type="Gene3D" id="1.20.1640.10">
    <property type="entry name" value="Multidrug efflux transporter AcrB transmembrane domain"/>
    <property type="match status" value="2"/>
</dbReference>
<evidence type="ECO:0000256" key="9">
    <source>
        <dbReference type="HAMAP-Rule" id="MF_01463"/>
    </source>
</evidence>
<dbReference type="HAMAP" id="MF_01463_B">
    <property type="entry name" value="SecD_B"/>
    <property type="match status" value="1"/>
</dbReference>
<evidence type="ECO:0000256" key="5">
    <source>
        <dbReference type="ARBA" id="ARBA00022927"/>
    </source>
</evidence>
<keyword evidence="5 9" id="KW-0653">Protein transport</keyword>
<dbReference type="InterPro" id="IPR005791">
    <property type="entry name" value="SecD"/>
</dbReference>
<evidence type="ECO:0000256" key="6">
    <source>
        <dbReference type="ARBA" id="ARBA00022989"/>
    </source>
</evidence>
<comment type="function">
    <text evidence="9">Part of the Sec protein translocase complex. Interacts with the SecYEG preprotein conducting channel. SecDF uses the proton motive force (PMF) to complete protein translocation after the ATP-dependent function of SecA.</text>
</comment>
<comment type="similarity">
    <text evidence="10">Belongs to the SecD/SecF family. SecF subfamily.</text>
</comment>
<dbReference type="Pfam" id="PF07549">
    <property type="entry name" value="Sec_GG"/>
    <property type="match status" value="2"/>
</dbReference>
<dbReference type="Pfam" id="PF22599">
    <property type="entry name" value="SecDF_P1_head"/>
    <property type="match status" value="1"/>
</dbReference>
<feature type="transmembrane region" description="Helical" evidence="9">
    <location>
        <begin position="958"/>
        <end position="982"/>
    </location>
</feature>
<dbReference type="NCBIfam" id="TIGR01129">
    <property type="entry name" value="secD"/>
    <property type="match status" value="1"/>
</dbReference>
<dbReference type="Gene3D" id="3.30.70.3220">
    <property type="match status" value="1"/>
</dbReference>
<comment type="subcellular location">
    <subcellularLocation>
        <location evidence="1 9">Cell membrane</location>
        <topology evidence="1 9">Multi-pass membrane protein</topology>
    </subcellularLocation>
</comment>
<feature type="transmembrane region" description="Helical" evidence="9">
    <location>
        <begin position="880"/>
        <end position="897"/>
    </location>
</feature>
<evidence type="ECO:0000256" key="10">
    <source>
        <dbReference type="HAMAP-Rule" id="MF_01464"/>
    </source>
</evidence>
<keyword evidence="4 9" id="KW-0812">Transmembrane</keyword>
<comment type="caution">
    <text evidence="9">Lacks conserved residue(s) required for the propagation of feature annotation.</text>
</comment>
<feature type="domain" description="Membrane transport protein MMPL" evidence="12">
    <location>
        <begin position="508"/>
        <end position="647"/>
    </location>
</feature>
<sequence length="996" mass="109990">MQQKGFIKFLGIALTLVSVFYLSFTFVTNKYYKQAKEYSGGVPELENQYLDSLAKEKVWLGYSLEKCRAMEINLGLDLKGGMNVIMEIAASDVLKALADNNQDPIFNQALAKATEAQNKGQNDFVSAFASAYKELDPNAKLSVIFGTYELREKIRPQSSNDEVIAVLKAELKSTYDNSFNVLRNRIDKFGVVAPNIQNMSKEGQISIELPGVKEPDRVRSLLQGTANLEFWETYSESEIHQTLITANNIIRDSIHFAHQNVEKATVDSSVTEASELIAQTDSVSGKSDESEPEVLGKETIANSQWPLFGLLGLNPQQPHQYCIVSAARKSDMAKVNAYLNNTKVKTLLDANRISLKWTIKPRVDEKGVETDIYELIALKVNYIDGKPKPVLGGDVIQDASDHFSQYTRYAEVSMTMKNDAAKVWARLTKDNIGKSIAIVLDDVVYSYPTVQAEITGGTSQITGHFTTEDAKDLANVLKSGRMSARAQIVQEEIVGPSLGQQAITQGFISFIIALIVLMLYLIIMYGWKPGCVASGALLLNLFFSLGVMASFHVVLTLSGIAGIVLALAMAVDANVIIYERIKEEIRGGKVLRKAVEEGYGKAFSAIFDANLTSVLTGFILLVFGTGPIRGFAFTLIIGIFVSFFTAVFLTRLTYTTLFENGKLQNISFTTIISKDFLVNTKYNFLKNIKTVYIVTGTIVILCAVAFAGRGLNQGIDYTGGRNYVVKFHQPINTVEAQELLDPQFENHTPSVITIGKSNQVRISTNYKIDSNDLAVDSVIQIKLYEGLKTLLPEGTTYDQFMKGGYIQSQTKVGPSIADDLKVKAIWAICLAVLAIGLYILLRFRDISYSLGSIIALAFDALFVIGAYCLLWGFVPFSLEVDQTFIGAILTVVGYSINDKVVIFDRVREYSHLYPKTSKFEIFNGALNSTLDRTFNTSFSTLLVLLIIFFLGGESIRSFSFAMILGVIIGTFSSLFVAAPIAYTIQERKVKKAALKK</sequence>
<evidence type="ECO:0000259" key="12">
    <source>
        <dbReference type="Pfam" id="PF03176"/>
    </source>
</evidence>
<feature type="transmembrane region" description="Helical" evidence="9">
    <location>
        <begin position="691"/>
        <end position="711"/>
    </location>
</feature>
<dbReference type="GO" id="GO:0006605">
    <property type="term" value="P:protein targeting"/>
    <property type="evidence" value="ECO:0007669"/>
    <property type="project" value="UniProtKB-UniRule"/>
</dbReference>
<feature type="transmembrane region" description="Helical" evidence="9">
    <location>
        <begin position="7"/>
        <end position="27"/>
    </location>
</feature>
<dbReference type="InterPro" id="IPR054384">
    <property type="entry name" value="SecDF_P1_head"/>
</dbReference>
<dbReference type="Proteomes" id="UP000324575">
    <property type="component" value="Unassembled WGS sequence"/>
</dbReference>
<dbReference type="HAMAP" id="MF_01464_B">
    <property type="entry name" value="SecF_B"/>
    <property type="match status" value="1"/>
</dbReference>
<comment type="subunit">
    <text evidence="10">Forms a complex with SecD. Part of the essential Sec protein translocation apparatus which comprises SecA, SecYEG and auxiliary proteins SecDF. Other proteins may also be involved.</text>
</comment>
<dbReference type="GO" id="GO:0005886">
    <property type="term" value="C:plasma membrane"/>
    <property type="evidence" value="ECO:0007669"/>
    <property type="project" value="UniProtKB-SubCell"/>
</dbReference>
<feature type="domain" description="SecDF P1 head subdomain" evidence="14">
    <location>
        <begin position="386"/>
        <end position="483"/>
    </location>
</feature>
<name>A0A5M8P047_9BACT</name>
<dbReference type="InterPro" id="IPR022813">
    <property type="entry name" value="SecD/SecF_arch_bac"/>
</dbReference>
<accession>A0A5M8P047</accession>
<dbReference type="InterPro" id="IPR005665">
    <property type="entry name" value="SecF_bac"/>
</dbReference>
<dbReference type="InterPro" id="IPR022646">
    <property type="entry name" value="SecD/SecF_CS"/>
</dbReference>
<dbReference type="InterPro" id="IPR004869">
    <property type="entry name" value="MMPL_dom"/>
</dbReference>
<dbReference type="FunFam" id="1.20.1640.10:FF:000004">
    <property type="entry name" value="Protein translocase subunit SecD"/>
    <property type="match status" value="1"/>
</dbReference>
<feature type="transmembrane region" description="Helical" evidence="9">
    <location>
        <begin position="537"/>
        <end position="554"/>
    </location>
</feature>
<proteinExistence type="inferred from homology"/>
<dbReference type="InterPro" id="IPR055344">
    <property type="entry name" value="SecD_SecF_C_bact"/>
</dbReference>
<dbReference type="InterPro" id="IPR022645">
    <property type="entry name" value="SecD/SecF_bac"/>
</dbReference>
<keyword evidence="7 9" id="KW-0811">Translocation</keyword>
<dbReference type="NCBIfam" id="TIGR00966">
    <property type="entry name" value="transloc_SecF"/>
    <property type="match status" value="1"/>
</dbReference>
<protein>
    <recommendedName>
        <fullName evidence="9 10">Multifunctional fusion protein</fullName>
    </recommendedName>
    <domain>
        <recommendedName>
            <fullName evidence="9">Protein translocase subunit SecD</fullName>
        </recommendedName>
    </domain>
    <domain>
        <recommendedName>
            <fullName evidence="10">Protein-export membrane protein SecF</fullName>
        </recommendedName>
    </domain>
</protein>
<comment type="caution">
    <text evidence="15">The sequence shown here is derived from an EMBL/GenBank/DDBJ whole genome shotgun (WGS) entry which is preliminary data.</text>
</comment>
<evidence type="ECO:0000256" key="3">
    <source>
        <dbReference type="ARBA" id="ARBA00022475"/>
    </source>
</evidence>
<dbReference type="PANTHER" id="PTHR30081">
    <property type="entry name" value="PROTEIN-EXPORT MEMBRANE PROTEIN SEC"/>
    <property type="match status" value="1"/>
</dbReference>
<feature type="transmembrane region" description="Helical" evidence="9">
    <location>
        <begin position="824"/>
        <end position="841"/>
    </location>
</feature>
<dbReference type="EMBL" id="SNRX01000014">
    <property type="protein sequence ID" value="KAA6301793.1"/>
    <property type="molecule type" value="Genomic_DNA"/>
</dbReference>
<gene>
    <name evidence="10" type="primary">secF</name>
    <name evidence="9" type="synonym">secD</name>
    <name evidence="15" type="ORF">EZS26_002102</name>
</gene>
<keyword evidence="2 9" id="KW-0813">Transport</keyword>
<comment type="similarity">
    <text evidence="9">Belongs to the SecD/SecF family. SecD subfamily.</text>
</comment>
<evidence type="ECO:0000259" key="14">
    <source>
        <dbReference type="Pfam" id="PF22599"/>
    </source>
</evidence>
<dbReference type="Pfam" id="PF03176">
    <property type="entry name" value="MMPL"/>
    <property type="match status" value="1"/>
</dbReference>
<keyword evidence="6 9" id="KW-1133">Transmembrane helix</keyword>
<feature type="transmembrane region" description="Helical" evidence="9">
    <location>
        <begin position="934"/>
        <end position="952"/>
    </location>
</feature>
<feature type="transmembrane region" description="Helical" evidence="9">
    <location>
        <begin position="630"/>
        <end position="654"/>
    </location>
</feature>
<keyword evidence="8 9" id="KW-0472">Membrane</keyword>
<evidence type="ECO:0000313" key="16">
    <source>
        <dbReference type="Proteomes" id="UP000324575"/>
    </source>
</evidence>
<dbReference type="InterPro" id="IPR048631">
    <property type="entry name" value="SecD_1st"/>
</dbReference>
<dbReference type="SUPFAM" id="SSF82866">
    <property type="entry name" value="Multidrug efflux transporter AcrB transmembrane domain"/>
    <property type="match status" value="2"/>
</dbReference>
<feature type="domain" description="Protein export membrane protein SecD/SecF C-terminal" evidence="11">
    <location>
        <begin position="806"/>
        <end position="986"/>
    </location>
</feature>